<protein>
    <submittedName>
        <fullName evidence="2">Uncharacterized protein LOC109707803</fullName>
    </submittedName>
</protein>
<organism evidence="1 2">
    <name type="scientific">Ananas comosus</name>
    <name type="common">Pineapple</name>
    <name type="synonym">Ananas ananas</name>
    <dbReference type="NCBI Taxonomy" id="4615"/>
    <lineage>
        <taxon>Eukaryota</taxon>
        <taxon>Viridiplantae</taxon>
        <taxon>Streptophyta</taxon>
        <taxon>Embryophyta</taxon>
        <taxon>Tracheophyta</taxon>
        <taxon>Spermatophyta</taxon>
        <taxon>Magnoliopsida</taxon>
        <taxon>Liliopsida</taxon>
        <taxon>Poales</taxon>
        <taxon>Bromeliaceae</taxon>
        <taxon>Bromelioideae</taxon>
        <taxon>Ananas</taxon>
    </lineage>
</organism>
<proteinExistence type="predicted"/>
<dbReference type="RefSeq" id="XP_020084921.1">
    <property type="nucleotide sequence ID" value="XM_020229332.1"/>
</dbReference>
<reference evidence="2" key="2">
    <citation type="submission" date="2025-08" db="UniProtKB">
        <authorList>
            <consortium name="RefSeq"/>
        </authorList>
    </citation>
    <scope>IDENTIFICATION</scope>
    <source>
        <tissue evidence="2">Leaf</tissue>
    </source>
</reference>
<dbReference type="GeneID" id="109707803"/>
<dbReference type="Proteomes" id="UP000515123">
    <property type="component" value="Linkage group 3"/>
</dbReference>
<sequence length="163" mass="19056">MERRPIGSKLREEYDKGPVITIPVLVGDGVKRYMRNLRLMWHLFEWASSLKINRDKSELYYLGQTEGKAASLANLLDCKVGTFPTTYLGFRLSTKPPTKEAWREVIQKLQHRIDGWKAKLLSRKGRLILVNTMLTNLPLYFLSVFKAPSWVIKRIEALRRDFF</sequence>
<dbReference type="PANTHER" id="PTHR33116:SF78">
    <property type="entry name" value="OS12G0587133 PROTEIN"/>
    <property type="match status" value="1"/>
</dbReference>
<keyword evidence="1" id="KW-1185">Reference proteome</keyword>
<evidence type="ECO:0000313" key="1">
    <source>
        <dbReference type="Proteomes" id="UP000515123"/>
    </source>
</evidence>
<dbReference type="AlphaFoldDB" id="A0A6P5EMR6"/>
<evidence type="ECO:0000313" key="2">
    <source>
        <dbReference type="RefSeq" id="XP_020084921.1"/>
    </source>
</evidence>
<name>A0A6P5EMR6_ANACO</name>
<dbReference type="OrthoDB" id="695518at2759"/>
<reference evidence="1" key="1">
    <citation type="journal article" date="2015" name="Nat. Genet.">
        <title>The pineapple genome and the evolution of CAM photosynthesis.</title>
        <authorList>
            <person name="Ming R."/>
            <person name="VanBuren R."/>
            <person name="Wai C.M."/>
            <person name="Tang H."/>
            <person name="Schatz M.C."/>
            <person name="Bowers J.E."/>
            <person name="Lyons E."/>
            <person name="Wang M.L."/>
            <person name="Chen J."/>
            <person name="Biggers E."/>
            <person name="Zhang J."/>
            <person name="Huang L."/>
            <person name="Zhang L."/>
            <person name="Miao W."/>
            <person name="Zhang J."/>
            <person name="Ye Z."/>
            <person name="Miao C."/>
            <person name="Lin Z."/>
            <person name="Wang H."/>
            <person name="Zhou H."/>
            <person name="Yim W.C."/>
            <person name="Priest H.D."/>
            <person name="Zheng C."/>
            <person name="Woodhouse M."/>
            <person name="Edger P.P."/>
            <person name="Guyot R."/>
            <person name="Guo H.B."/>
            <person name="Guo H."/>
            <person name="Zheng G."/>
            <person name="Singh R."/>
            <person name="Sharma A."/>
            <person name="Min X."/>
            <person name="Zheng Y."/>
            <person name="Lee H."/>
            <person name="Gurtowski J."/>
            <person name="Sedlazeck F.J."/>
            <person name="Harkess A."/>
            <person name="McKain M.R."/>
            <person name="Liao Z."/>
            <person name="Fang J."/>
            <person name="Liu J."/>
            <person name="Zhang X."/>
            <person name="Zhang Q."/>
            <person name="Hu W."/>
            <person name="Qin Y."/>
            <person name="Wang K."/>
            <person name="Chen L.Y."/>
            <person name="Shirley N."/>
            <person name="Lin Y.R."/>
            <person name="Liu L.Y."/>
            <person name="Hernandez A.G."/>
            <person name="Wright C.L."/>
            <person name="Bulone V."/>
            <person name="Tuskan G.A."/>
            <person name="Heath K."/>
            <person name="Zee F."/>
            <person name="Moore P.H."/>
            <person name="Sunkar R."/>
            <person name="Leebens-Mack J.H."/>
            <person name="Mockler T."/>
            <person name="Bennetzen J.L."/>
            <person name="Freeling M."/>
            <person name="Sankoff D."/>
            <person name="Paterson A.H."/>
            <person name="Zhu X."/>
            <person name="Yang X."/>
            <person name="Smith J.A."/>
            <person name="Cushman J.C."/>
            <person name="Paull R.E."/>
            <person name="Yu Q."/>
        </authorList>
    </citation>
    <scope>NUCLEOTIDE SEQUENCE [LARGE SCALE GENOMIC DNA]</scope>
    <source>
        <strain evidence="1">cv. F153</strain>
    </source>
</reference>
<dbReference type="PANTHER" id="PTHR33116">
    <property type="entry name" value="REVERSE TRANSCRIPTASE ZINC-BINDING DOMAIN-CONTAINING PROTEIN-RELATED-RELATED"/>
    <property type="match status" value="1"/>
</dbReference>
<gene>
    <name evidence="2" type="primary">LOC109707803</name>
</gene>
<accession>A0A6P5EMR6</accession>